<dbReference type="GO" id="GO:0005737">
    <property type="term" value="C:cytoplasm"/>
    <property type="evidence" value="ECO:0007669"/>
    <property type="project" value="TreeGrafter"/>
</dbReference>
<dbReference type="Gene3D" id="3.50.50.60">
    <property type="entry name" value="FAD/NAD(P)-binding domain"/>
    <property type="match status" value="2"/>
</dbReference>
<feature type="domain" description="Rieske" evidence="10">
    <location>
        <begin position="29"/>
        <end position="125"/>
    </location>
</feature>
<keyword evidence="6" id="KW-0274">FAD</keyword>
<name>A0A087UIY1_STEMI</name>
<dbReference type="CDD" id="cd03478">
    <property type="entry name" value="Rieske_AIFL_N"/>
    <property type="match status" value="1"/>
</dbReference>
<evidence type="ECO:0000256" key="4">
    <source>
        <dbReference type="ARBA" id="ARBA00022714"/>
    </source>
</evidence>
<keyword evidence="8" id="KW-0408">Iron</keyword>
<keyword evidence="3" id="KW-0285">Flavoprotein</keyword>
<evidence type="ECO:0000256" key="1">
    <source>
        <dbReference type="ARBA" id="ARBA00001974"/>
    </source>
</evidence>
<dbReference type="GO" id="GO:0046872">
    <property type="term" value="F:metal ion binding"/>
    <property type="evidence" value="ECO:0007669"/>
    <property type="project" value="UniProtKB-KW"/>
</dbReference>
<evidence type="ECO:0000313" key="12">
    <source>
        <dbReference type="Proteomes" id="UP000054359"/>
    </source>
</evidence>
<organism evidence="11 12">
    <name type="scientific">Stegodyphus mimosarum</name>
    <name type="common">African social velvet spider</name>
    <dbReference type="NCBI Taxonomy" id="407821"/>
    <lineage>
        <taxon>Eukaryota</taxon>
        <taxon>Metazoa</taxon>
        <taxon>Ecdysozoa</taxon>
        <taxon>Arthropoda</taxon>
        <taxon>Chelicerata</taxon>
        <taxon>Arachnida</taxon>
        <taxon>Araneae</taxon>
        <taxon>Araneomorphae</taxon>
        <taxon>Entelegynae</taxon>
        <taxon>Eresoidea</taxon>
        <taxon>Eresidae</taxon>
        <taxon>Stegodyphus</taxon>
    </lineage>
</organism>
<dbReference type="InterPro" id="IPR036922">
    <property type="entry name" value="Rieske_2Fe-2S_sf"/>
</dbReference>
<dbReference type="Pfam" id="PF00355">
    <property type="entry name" value="Rieske"/>
    <property type="match status" value="1"/>
</dbReference>
<dbReference type="Proteomes" id="UP000054359">
    <property type="component" value="Unassembled WGS sequence"/>
</dbReference>
<dbReference type="InterPro" id="IPR028202">
    <property type="entry name" value="Reductase_C"/>
</dbReference>
<dbReference type="Gene3D" id="2.102.10.10">
    <property type="entry name" value="Rieske [2Fe-2S] iron-sulphur domain"/>
    <property type="match status" value="1"/>
</dbReference>
<dbReference type="FunFam" id="2.102.10.10:FF:000003">
    <property type="entry name" value="apoptosis-inducing factor 3 isoform X2"/>
    <property type="match status" value="1"/>
</dbReference>
<evidence type="ECO:0000256" key="2">
    <source>
        <dbReference type="ARBA" id="ARBA00006442"/>
    </source>
</evidence>
<evidence type="ECO:0000256" key="5">
    <source>
        <dbReference type="ARBA" id="ARBA00022723"/>
    </source>
</evidence>
<dbReference type="Gene3D" id="3.30.390.30">
    <property type="match status" value="1"/>
</dbReference>
<evidence type="ECO:0000256" key="6">
    <source>
        <dbReference type="ARBA" id="ARBA00022827"/>
    </source>
</evidence>
<dbReference type="InterPro" id="IPR017941">
    <property type="entry name" value="Rieske_2Fe-2S"/>
</dbReference>
<dbReference type="OrthoDB" id="432169at2759"/>
<dbReference type="PRINTS" id="PR00411">
    <property type="entry name" value="PNDRDTASEI"/>
</dbReference>
<dbReference type="SUPFAM" id="SSF51905">
    <property type="entry name" value="FAD/NAD(P)-binding domain"/>
    <property type="match status" value="1"/>
</dbReference>
<comment type="similarity">
    <text evidence="2">Belongs to the FAD-dependent oxidoreductase family.</text>
</comment>
<keyword evidence="4" id="KW-0001">2Fe-2S</keyword>
<evidence type="ECO:0000256" key="9">
    <source>
        <dbReference type="ARBA" id="ARBA00023014"/>
    </source>
</evidence>
<dbReference type="Pfam" id="PF07992">
    <property type="entry name" value="Pyr_redox_2"/>
    <property type="match status" value="1"/>
</dbReference>
<dbReference type="GO" id="GO:0051537">
    <property type="term" value="F:2 iron, 2 sulfur cluster binding"/>
    <property type="evidence" value="ECO:0007669"/>
    <property type="project" value="UniProtKB-KW"/>
</dbReference>
<dbReference type="AlphaFoldDB" id="A0A087UIY1"/>
<sequence length="543" mass="59536">MGALGSKREYKFQRKGENLAETDNYFVEKVICRDEEFQDGSMAEFDMGQDGKVLLVKENGTYSALGPKCTHYGAPLKNGVLIGGKVRCPWHGACFDSKTGDIEDFPGLDSLPCYQVTVEDGNVKVKAPLSSLKSSKRVKAMTKSFHANPAIFVIIGGGAAGHMCAETLRQEGFNGKIILISKEKHLPYDRPKLSKALDSKPSDLYLRNEDFYKKADISLMMETEVTSVDPKEKWVACNNGKLMVKYDMLMIATGGQPVTLTIPGSDLQNICYLRTPDDGLHIAKEVPGKSVVILGSSFIGMEVASYMISKASSINVISRNSVPFATVFGKEIGERIKHMFEEKGVIFHSGKNIVKFNGTDGKLNGVELSTGEILSAEVCVVGIGVRPATEFLKESGISINDKGHVIVNEMLETNMKGIFAGGDIVEFPLTCYDNQRVNISHWQMALSHGHTAALNMLGKNKVFHSVPFFWSAMCGRSFRYAGYGANFEEVIIKGDLEKLQFVAYYCIQSKVVAVATINRDPEAARFASCISLGETLLKSQIES</sequence>
<proteinExistence type="inferred from homology"/>
<feature type="non-terminal residue" evidence="11">
    <location>
        <position position="543"/>
    </location>
</feature>
<dbReference type="PANTHER" id="PTHR43557:SF2">
    <property type="entry name" value="RIESKE DOMAIN-CONTAINING PROTEIN-RELATED"/>
    <property type="match status" value="1"/>
</dbReference>
<dbReference type="STRING" id="407821.A0A087UIY1"/>
<comment type="cofactor">
    <cofactor evidence="1">
        <name>FAD</name>
        <dbReference type="ChEBI" id="CHEBI:57692"/>
    </cofactor>
</comment>
<gene>
    <name evidence="11" type="ORF">X975_23138</name>
</gene>
<reference evidence="11 12" key="1">
    <citation type="submission" date="2013-11" db="EMBL/GenBank/DDBJ databases">
        <title>Genome sequencing of Stegodyphus mimosarum.</title>
        <authorList>
            <person name="Bechsgaard J."/>
        </authorList>
    </citation>
    <scope>NUCLEOTIDE SEQUENCE [LARGE SCALE GENOMIC DNA]</scope>
</reference>
<dbReference type="EMBL" id="KK120002">
    <property type="protein sequence ID" value="KFM77320.1"/>
    <property type="molecule type" value="Genomic_DNA"/>
</dbReference>
<evidence type="ECO:0000259" key="10">
    <source>
        <dbReference type="PROSITE" id="PS51296"/>
    </source>
</evidence>
<dbReference type="PANTHER" id="PTHR43557">
    <property type="entry name" value="APOPTOSIS-INDUCING FACTOR 1"/>
    <property type="match status" value="1"/>
</dbReference>
<dbReference type="SUPFAM" id="SSF55424">
    <property type="entry name" value="FAD/NAD-linked reductases, dimerisation (C-terminal) domain"/>
    <property type="match status" value="1"/>
</dbReference>
<keyword evidence="5" id="KW-0479">Metal-binding</keyword>
<dbReference type="PROSITE" id="PS51296">
    <property type="entry name" value="RIESKE"/>
    <property type="match status" value="1"/>
</dbReference>
<keyword evidence="12" id="KW-1185">Reference proteome</keyword>
<dbReference type="InterPro" id="IPR050446">
    <property type="entry name" value="FAD-oxidoreductase/Apoptosis"/>
</dbReference>
<dbReference type="OMA" id="TSHTKPY"/>
<dbReference type="Pfam" id="PF14759">
    <property type="entry name" value="Reductase_C"/>
    <property type="match status" value="1"/>
</dbReference>
<evidence type="ECO:0000256" key="3">
    <source>
        <dbReference type="ARBA" id="ARBA00022630"/>
    </source>
</evidence>
<evidence type="ECO:0000256" key="7">
    <source>
        <dbReference type="ARBA" id="ARBA00023002"/>
    </source>
</evidence>
<keyword evidence="9" id="KW-0411">Iron-sulfur</keyword>
<dbReference type="SUPFAM" id="SSF50022">
    <property type="entry name" value="ISP domain"/>
    <property type="match status" value="1"/>
</dbReference>
<dbReference type="InterPro" id="IPR036188">
    <property type="entry name" value="FAD/NAD-bd_sf"/>
</dbReference>
<evidence type="ECO:0000313" key="11">
    <source>
        <dbReference type="EMBL" id="KFM77320.1"/>
    </source>
</evidence>
<accession>A0A087UIY1</accession>
<dbReference type="GO" id="GO:0016651">
    <property type="term" value="F:oxidoreductase activity, acting on NAD(P)H"/>
    <property type="evidence" value="ECO:0007669"/>
    <property type="project" value="TreeGrafter"/>
</dbReference>
<dbReference type="InterPro" id="IPR016156">
    <property type="entry name" value="FAD/NAD-linked_Rdtase_dimer_sf"/>
</dbReference>
<evidence type="ECO:0000256" key="8">
    <source>
        <dbReference type="ARBA" id="ARBA00023004"/>
    </source>
</evidence>
<dbReference type="InterPro" id="IPR023753">
    <property type="entry name" value="FAD/NAD-binding_dom"/>
</dbReference>
<dbReference type="PRINTS" id="PR00368">
    <property type="entry name" value="FADPNR"/>
</dbReference>
<protein>
    <submittedName>
        <fullName evidence="11">Apoptosis-inducing factor 3</fullName>
    </submittedName>
</protein>
<keyword evidence="7" id="KW-0560">Oxidoreductase</keyword>